<evidence type="ECO:0000313" key="7">
    <source>
        <dbReference type="Proteomes" id="UP000185207"/>
    </source>
</evidence>
<gene>
    <name evidence="6" type="ORF">SAMN05444409_3179</name>
</gene>
<dbReference type="PANTHER" id="PTHR43280:SF10">
    <property type="entry name" value="REGULATORY PROTEIN POCR"/>
    <property type="match status" value="1"/>
</dbReference>
<dbReference type="Gene3D" id="1.10.10.60">
    <property type="entry name" value="Homeodomain-like"/>
    <property type="match status" value="2"/>
</dbReference>
<organism evidence="6 7">
    <name type="scientific">Epilithonimonas zeae</name>
    <dbReference type="NCBI Taxonomy" id="1416779"/>
    <lineage>
        <taxon>Bacteria</taxon>
        <taxon>Pseudomonadati</taxon>
        <taxon>Bacteroidota</taxon>
        <taxon>Flavobacteriia</taxon>
        <taxon>Flavobacteriales</taxon>
        <taxon>Weeksellaceae</taxon>
        <taxon>Chryseobacterium group</taxon>
        <taxon>Epilithonimonas</taxon>
    </lineage>
</organism>
<evidence type="ECO:0000256" key="2">
    <source>
        <dbReference type="ARBA" id="ARBA00023125"/>
    </source>
</evidence>
<dbReference type="InterPro" id="IPR018060">
    <property type="entry name" value="HTH_AraC"/>
</dbReference>
<keyword evidence="1" id="KW-0805">Transcription regulation</keyword>
<dbReference type="STRING" id="1416779.SAMN05444409_3179"/>
<feature type="domain" description="HTH araC/xylS-type" evidence="5">
    <location>
        <begin position="188"/>
        <end position="290"/>
    </location>
</feature>
<keyword evidence="7" id="KW-1185">Reference proteome</keyword>
<dbReference type="InterPro" id="IPR009057">
    <property type="entry name" value="Homeodomain-like_sf"/>
</dbReference>
<dbReference type="GO" id="GO:0043565">
    <property type="term" value="F:sequence-specific DNA binding"/>
    <property type="evidence" value="ECO:0007669"/>
    <property type="project" value="InterPro"/>
</dbReference>
<sequence>MEECCLFGVINFSKNKKHNNSMDLGKMLILLCLFAVFGSVKSQSIHLSGTQILSKYNWVGNSITPSLYSKTLESSDPKKKISTKDQIKKYTKILKDEHNKSLIKIIGLSSSLTVLVVVLMWLFFSERDKKIKDNYHLALEALKDKPAPSYVKKNTDAALRSNYTETNNIIKDRINISEDTEKKLLKKLAAFEASERFLKKELTLTALASQKGTNPKYLSKIIHTHRNQTFTGYINKLRMNYIIQKLYDEPKYREYKISYLADECGYTSPQVFVVVFKKETGLTPSSFIEQLKTELDNYNNMLIV</sequence>
<protein>
    <submittedName>
        <fullName evidence="6">Helix-turn-helix domain-containing protein</fullName>
    </submittedName>
</protein>
<dbReference type="OrthoDB" id="5295174at2"/>
<keyword evidence="3" id="KW-0804">Transcription</keyword>
<proteinExistence type="predicted"/>
<evidence type="ECO:0000259" key="5">
    <source>
        <dbReference type="PROSITE" id="PS01124"/>
    </source>
</evidence>
<feature type="transmembrane region" description="Helical" evidence="4">
    <location>
        <begin position="102"/>
        <end position="124"/>
    </location>
</feature>
<evidence type="ECO:0000256" key="3">
    <source>
        <dbReference type="ARBA" id="ARBA00023163"/>
    </source>
</evidence>
<dbReference type="PROSITE" id="PS01124">
    <property type="entry name" value="HTH_ARAC_FAMILY_2"/>
    <property type="match status" value="1"/>
</dbReference>
<dbReference type="Pfam" id="PF12833">
    <property type="entry name" value="HTH_18"/>
    <property type="match status" value="1"/>
</dbReference>
<dbReference type="Proteomes" id="UP000185207">
    <property type="component" value="Unassembled WGS sequence"/>
</dbReference>
<keyword evidence="4" id="KW-0812">Transmembrane</keyword>
<dbReference type="PANTHER" id="PTHR43280">
    <property type="entry name" value="ARAC-FAMILY TRANSCRIPTIONAL REGULATOR"/>
    <property type="match status" value="1"/>
</dbReference>
<evidence type="ECO:0000256" key="4">
    <source>
        <dbReference type="SAM" id="Phobius"/>
    </source>
</evidence>
<name>A0A1N6J0D9_9FLAO</name>
<keyword evidence="4" id="KW-1133">Transmembrane helix</keyword>
<accession>A0A1N6J0D9</accession>
<dbReference type="EMBL" id="FSRK01000002">
    <property type="protein sequence ID" value="SIO37715.1"/>
    <property type="molecule type" value="Genomic_DNA"/>
</dbReference>
<keyword evidence="4" id="KW-0472">Membrane</keyword>
<dbReference type="AlphaFoldDB" id="A0A1N6J0D9"/>
<reference evidence="7" key="1">
    <citation type="submission" date="2016-11" db="EMBL/GenBank/DDBJ databases">
        <authorList>
            <person name="Varghese N."/>
            <person name="Submissions S."/>
        </authorList>
    </citation>
    <scope>NUCLEOTIDE SEQUENCE [LARGE SCALE GENOMIC DNA]</scope>
    <source>
        <strain evidence="7">DSM 27623</strain>
    </source>
</reference>
<dbReference type="GO" id="GO:0003700">
    <property type="term" value="F:DNA-binding transcription factor activity"/>
    <property type="evidence" value="ECO:0007669"/>
    <property type="project" value="InterPro"/>
</dbReference>
<keyword evidence="2" id="KW-0238">DNA-binding</keyword>
<evidence type="ECO:0000313" key="6">
    <source>
        <dbReference type="EMBL" id="SIO37715.1"/>
    </source>
</evidence>
<dbReference type="SUPFAM" id="SSF46689">
    <property type="entry name" value="Homeodomain-like"/>
    <property type="match status" value="1"/>
</dbReference>
<evidence type="ECO:0000256" key="1">
    <source>
        <dbReference type="ARBA" id="ARBA00023015"/>
    </source>
</evidence>
<dbReference type="SMART" id="SM00342">
    <property type="entry name" value="HTH_ARAC"/>
    <property type="match status" value="1"/>
</dbReference>